<dbReference type="PANTHER" id="PTHR43763:SF6">
    <property type="entry name" value="XAA-PRO AMINOPEPTIDASE 1"/>
    <property type="match status" value="1"/>
</dbReference>
<dbReference type="PANTHER" id="PTHR43763">
    <property type="entry name" value="XAA-PRO AMINOPEPTIDASE 1"/>
    <property type="match status" value="1"/>
</dbReference>
<comment type="similarity">
    <text evidence="1">Belongs to the peptidase M24B family.</text>
</comment>
<dbReference type="InterPro" id="IPR033740">
    <property type="entry name" value="Pept_M24B"/>
</dbReference>
<dbReference type="Gene3D" id="3.90.230.10">
    <property type="entry name" value="Creatinase/methionine aminopeptidase superfamily"/>
    <property type="match status" value="1"/>
</dbReference>
<reference evidence="7 8" key="1">
    <citation type="submission" date="2024-01" db="EMBL/GenBank/DDBJ databases">
        <title>Hyphobacterium bacterium isolated from marine sediment.</title>
        <authorList>
            <person name="Zhao S."/>
        </authorList>
    </citation>
    <scope>NUCLEOTIDE SEQUENCE [LARGE SCALE GENOMIC DNA]</scope>
    <source>
        <strain evidence="8">HN65</strain>
    </source>
</reference>
<dbReference type="EC" id="3.4.11.-" evidence="7"/>
<dbReference type="SUPFAM" id="SSF53092">
    <property type="entry name" value="Creatinase/prolidase N-terminal domain"/>
    <property type="match status" value="2"/>
</dbReference>
<name>A0ABU7LQX8_9PROT</name>
<keyword evidence="7" id="KW-0031">Aminopeptidase</keyword>
<sequence length="610" mass="65330">MTHYRPQSFEVKGGPQWGRDHLPLLRAKLAEAGLDGFLIPHEDEYNNEYLPDRAERLAWATGFTGSAGAAVVFTDKAAVFVDGRYTVQSREQVDQSLFSLEDLTGAGVAGWLAKNAPSGARIGYDPKLHSPDALDRLKAGARKAGAELVPVSVNPIDAAWEGQPDAPMAPIVPHPIEFAGEDHASKRTRIGQAIAEDGADAAAITAPMSIAWLFNIRGGDVMRSPLPLAAAIIRKDGTATLFVNPDKVTDEVRSHLGNEIALRPESEFEAGLKELAGSKVSVDPSSASAWVFDTLDSAKATVVRRRDPVALPKAMKNETELKGSAAAHVRDGAALVRFLHWLDTEAQSGEVDEITAAQKLASFRGQLAELRDLSFDTISGFGANGALPHYRVSEASNLMLKPGSLYLVDSGGQYPDGTTDVTRTVPIGQPSDEMRQRFTLVLKGHIGLALARFPRGTTGGQLDILARLPLYMAGLDYGHGTGHGVGSFLGVHEGPQRIAKAGSDEPLQPGMICSNEPGFYKEGEYGIRIENLIYVTDPAPIPGGEIDMMGFENLTWAPIHKGLVDVSLLTAQELAWLNDYHAGVREHVLPLVEGTPAGDWLAKACEPIAG</sequence>
<dbReference type="InterPro" id="IPR029149">
    <property type="entry name" value="Creatin/AminoP/Spt16_N"/>
</dbReference>
<evidence type="ECO:0000313" key="7">
    <source>
        <dbReference type="EMBL" id="MEE2526308.1"/>
    </source>
</evidence>
<feature type="domain" description="Peptidase M24" evidence="4">
    <location>
        <begin position="326"/>
        <end position="537"/>
    </location>
</feature>
<accession>A0ABU7LQX8</accession>
<dbReference type="InterPro" id="IPR000587">
    <property type="entry name" value="Creatinase_N"/>
</dbReference>
<evidence type="ECO:0000256" key="1">
    <source>
        <dbReference type="ARBA" id="ARBA00008766"/>
    </source>
</evidence>
<feature type="domain" description="Creatinase N-terminal" evidence="5">
    <location>
        <begin position="25"/>
        <end position="152"/>
    </location>
</feature>
<evidence type="ECO:0000256" key="3">
    <source>
        <dbReference type="ARBA" id="ARBA00022801"/>
    </source>
</evidence>
<evidence type="ECO:0000259" key="5">
    <source>
        <dbReference type="Pfam" id="PF01321"/>
    </source>
</evidence>
<dbReference type="Gene3D" id="3.40.350.10">
    <property type="entry name" value="Creatinase/prolidase N-terminal domain"/>
    <property type="match status" value="2"/>
</dbReference>
<dbReference type="InterPro" id="IPR032416">
    <property type="entry name" value="Peptidase_M24_C"/>
</dbReference>
<evidence type="ECO:0000259" key="6">
    <source>
        <dbReference type="Pfam" id="PF16188"/>
    </source>
</evidence>
<dbReference type="Pfam" id="PF01321">
    <property type="entry name" value="Creatinase_N"/>
    <property type="match status" value="1"/>
</dbReference>
<proteinExistence type="inferred from homology"/>
<dbReference type="GO" id="GO:0004177">
    <property type="term" value="F:aminopeptidase activity"/>
    <property type="evidence" value="ECO:0007669"/>
    <property type="project" value="UniProtKB-KW"/>
</dbReference>
<dbReference type="Proteomes" id="UP001354971">
    <property type="component" value="Unassembled WGS sequence"/>
</dbReference>
<protein>
    <submittedName>
        <fullName evidence="7">Aminopeptidase P family protein</fullName>
        <ecNumber evidence="7">3.4.11.-</ecNumber>
    </submittedName>
</protein>
<dbReference type="InterPro" id="IPR000994">
    <property type="entry name" value="Pept_M24"/>
</dbReference>
<dbReference type="InterPro" id="IPR036005">
    <property type="entry name" value="Creatinase/aminopeptidase-like"/>
</dbReference>
<keyword evidence="2" id="KW-0479">Metal-binding</keyword>
<dbReference type="EMBL" id="JAZDRP010000004">
    <property type="protein sequence ID" value="MEE2526308.1"/>
    <property type="molecule type" value="Genomic_DNA"/>
</dbReference>
<dbReference type="Pfam" id="PF16189">
    <property type="entry name" value="Creatinase_N_2"/>
    <property type="match status" value="1"/>
</dbReference>
<feature type="domain" description="Peptidase M24 C-terminal" evidence="6">
    <location>
        <begin position="548"/>
        <end position="608"/>
    </location>
</feature>
<dbReference type="InterPro" id="IPR050422">
    <property type="entry name" value="X-Pro_aminopeptidase_P"/>
</dbReference>
<evidence type="ECO:0000256" key="2">
    <source>
        <dbReference type="ARBA" id="ARBA00022723"/>
    </source>
</evidence>
<dbReference type="CDD" id="cd01085">
    <property type="entry name" value="APP"/>
    <property type="match status" value="1"/>
</dbReference>
<keyword evidence="7" id="KW-0645">Protease</keyword>
<dbReference type="SUPFAM" id="SSF55920">
    <property type="entry name" value="Creatinase/aminopeptidase"/>
    <property type="match status" value="1"/>
</dbReference>
<evidence type="ECO:0000313" key="8">
    <source>
        <dbReference type="Proteomes" id="UP001354971"/>
    </source>
</evidence>
<dbReference type="Pfam" id="PF16188">
    <property type="entry name" value="Peptidase_M24_C"/>
    <property type="match status" value="1"/>
</dbReference>
<dbReference type="RefSeq" id="WP_330198971.1">
    <property type="nucleotide sequence ID" value="NZ_JAZDRP010000004.1"/>
</dbReference>
<evidence type="ECO:0000259" key="4">
    <source>
        <dbReference type="Pfam" id="PF00557"/>
    </source>
</evidence>
<dbReference type="Pfam" id="PF00557">
    <property type="entry name" value="Peptidase_M24"/>
    <property type="match status" value="1"/>
</dbReference>
<comment type="caution">
    <text evidence="7">The sequence shown here is derived from an EMBL/GenBank/DDBJ whole genome shotgun (WGS) entry which is preliminary data.</text>
</comment>
<gene>
    <name evidence="7" type="ORF">V0U79_08010</name>
</gene>
<organism evidence="7 8">
    <name type="scientific">Hyphobacterium lacteum</name>
    <dbReference type="NCBI Taxonomy" id="3116575"/>
    <lineage>
        <taxon>Bacteria</taxon>
        <taxon>Pseudomonadati</taxon>
        <taxon>Pseudomonadota</taxon>
        <taxon>Alphaproteobacteria</taxon>
        <taxon>Maricaulales</taxon>
        <taxon>Maricaulaceae</taxon>
        <taxon>Hyphobacterium</taxon>
    </lineage>
</organism>
<keyword evidence="3 7" id="KW-0378">Hydrolase</keyword>
<keyword evidence="8" id="KW-1185">Reference proteome</keyword>